<dbReference type="Gene3D" id="1.10.510.10">
    <property type="entry name" value="Transferase(Phosphotransferase) domain 1"/>
    <property type="match status" value="1"/>
</dbReference>
<keyword evidence="8" id="KW-1185">Reference proteome</keyword>
<evidence type="ECO:0000256" key="1">
    <source>
        <dbReference type="ARBA" id="ARBA00022527"/>
    </source>
</evidence>
<sequence>MLTNSLCSFLAKDFIKSLLNPDPVKRPTAAEALNHTWLTTHTPSTEHDLSSGLRDNFDPRARWRSAIAGARAMHRLGSFAKAAAAAAKDNDSAGAEASLGQNQESLGVSRSSSIHSTTSGSSGGWGGELSRKTTKNEDDEDDDGDWHPGSGSAGGSKTAGNNDQDKVSKLGGGVHPGENDNVTITSPDEVERQRQRQQKETPATSSNPKSDSQSKSILSSSTPLAEEPESVVNDEDDETDKKIKSMPGSFDMEESGSGSGGGDTGGTWGDMLKKLNLGGGKK</sequence>
<feature type="compositionally biased region" description="Basic and acidic residues" evidence="6">
    <location>
        <begin position="189"/>
        <end position="199"/>
    </location>
</feature>
<dbReference type="InterPro" id="IPR011009">
    <property type="entry name" value="Kinase-like_dom_sf"/>
</dbReference>
<dbReference type="EMBL" id="JAACJM010000018">
    <property type="protein sequence ID" value="KAF5367776.1"/>
    <property type="molecule type" value="Genomic_DNA"/>
</dbReference>
<evidence type="ECO:0000256" key="5">
    <source>
        <dbReference type="ARBA" id="ARBA00022840"/>
    </source>
</evidence>
<dbReference type="AlphaFoldDB" id="A0A8H5LSH2"/>
<feature type="compositionally biased region" description="Gly residues" evidence="6">
    <location>
        <begin position="257"/>
        <end position="268"/>
    </location>
</feature>
<accession>A0A8H5LSH2</accession>
<reference evidence="7 8" key="1">
    <citation type="journal article" date="2020" name="ISME J.">
        <title>Uncovering the hidden diversity of litter-decomposition mechanisms in mushroom-forming fungi.</title>
        <authorList>
            <person name="Floudas D."/>
            <person name="Bentzer J."/>
            <person name="Ahren D."/>
            <person name="Johansson T."/>
            <person name="Persson P."/>
            <person name="Tunlid A."/>
        </authorList>
    </citation>
    <scope>NUCLEOTIDE SEQUENCE [LARGE SCALE GENOMIC DNA]</scope>
    <source>
        <strain evidence="7 8">CBS 291.85</strain>
    </source>
</reference>
<keyword evidence="3" id="KW-0547">Nucleotide-binding</keyword>
<feature type="region of interest" description="Disordered" evidence="6">
    <location>
        <begin position="94"/>
        <end position="282"/>
    </location>
</feature>
<keyword evidence="2" id="KW-0808">Transferase</keyword>
<organism evidence="7 8">
    <name type="scientific">Tetrapyrgos nigripes</name>
    <dbReference type="NCBI Taxonomy" id="182062"/>
    <lineage>
        <taxon>Eukaryota</taxon>
        <taxon>Fungi</taxon>
        <taxon>Dikarya</taxon>
        <taxon>Basidiomycota</taxon>
        <taxon>Agaricomycotina</taxon>
        <taxon>Agaricomycetes</taxon>
        <taxon>Agaricomycetidae</taxon>
        <taxon>Agaricales</taxon>
        <taxon>Marasmiineae</taxon>
        <taxon>Marasmiaceae</taxon>
        <taxon>Tetrapyrgos</taxon>
    </lineage>
</organism>
<evidence type="ECO:0000313" key="8">
    <source>
        <dbReference type="Proteomes" id="UP000559256"/>
    </source>
</evidence>
<keyword evidence="4" id="KW-0418">Kinase</keyword>
<dbReference type="OrthoDB" id="40902at2759"/>
<evidence type="ECO:0000313" key="7">
    <source>
        <dbReference type="EMBL" id="KAF5367776.1"/>
    </source>
</evidence>
<feature type="compositionally biased region" description="Low complexity" evidence="6">
    <location>
        <begin position="107"/>
        <end position="120"/>
    </location>
</feature>
<dbReference type="Proteomes" id="UP000559256">
    <property type="component" value="Unassembled WGS sequence"/>
</dbReference>
<gene>
    <name evidence="7" type="ORF">D9758_009824</name>
</gene>
<name>A0A8H5LSH2_9AGAR</name>
<feature type="compositionally biased region" description="Low complexity" evidence="6">
    <location>
        <begin position="205"/>
        <end position="221"/>
    </location>
</feature>
<dbReference type="GO" id="GO:0004674">
    <property type="term" value="F:protein serine/threonine kinase activity"/>
    <property type="evidence" value="ECO:0007669"/>
    <property type="project" value="UniProtKB-KW"/>
</dbReference>
<evidence type="ECO:0000256" key="2">
    <source>
        <dbReference type="ARBA" id="ARBA00022679"/>
    </source>
</evidence>
<proteinExistence type="predicted"/>
<keyword evidence="1" id="KW-0723">Serine/threonine-protein kinase</keyword>
<dbReference type="GO" id="GO:0005524">
    <property type="term" value="F:ATP binding"/>
    <property type="evidence" value="ECO:0007669"/>
    <property type="project" value="UniProtKB-KW"/>
</dbReference>
<keyword evidence="5" id="KW-0067">ATP-binding</keyword>
<evidence type="ECO:0000256" key="6">
    <source>
        <dbReference type="SAM" id="MobiDB-lite"/>
    </source>
</evidence>
<evidence type="ECO:0000256" key="4">
    <source>
        <dbReference type="ARBA" id="ARBA00022777"/>
    </source>
</evidence>
<feature type="compositionally biased region" description="Acidic residues" evidence="6">
    <location>
        <begin position="226"/>
        <end position="238"/>
    </location>
</feature>
<evidence type="ECO:0000256" key="3">
    <source>
        <dbReference type="ARBA" id="ARBA00022741"/>
    </source>
</evidence>
<dbReference type="SUPFAM" id="SSF56112">
    <property type="entry name" value="Protein kinase-like (PK-like)"/>
    <property type="match status" value="1"/>
</dbReference>
<protein>
    <recommendedName>
        <fullName evidence="9">Protein kinase domain-containing protein</fullName>
    </recommendedName>
</protein>
<evidence type="ECO:0008006" key="9">
    <source>
        <dbReference type="Google" id="ProtNLM"/>
    </source>
</evidence>
<dbReference type="InterPro" id="IPR030616">
    <property type="entry name" value="Aur-like"/>
</dbReference>
<dbReference type="PANTHER" id="PTHR24350">
    <property type="entry name" value="SERINE/THREONINE-PROTEIN KINASE IAL-RELATED"/>
    <property type="match status" value="1"/>
</dbReference>
<comment type="caution">
    <text evidence="7">The sequence shown here is derived from an EMBL/GenBank/DDBJ whole genome shotgun (WGS) entry which is preliminary data.</text>
</comment>